<evidence type="ECO:0000313" key="3">
    <source>
        <dbReference type="Proteomes" id="UP001264340"/>
    </source>
</evidence>
<evidence type="ECO:0008006" key="4">
    <source>
        <dbReference type="Google" id="ProtNLM"/>
    </source>
</evidence>
<name>A0ABU1LVJ4_9BURK</name>
<keyword evidence="3" id="KW-1185">Reference proteome</keyword>
<comment type="caution">
    <text evidence="2">The sequence shown here is derived from an EMBL/GenBank/DDBJ whole genome shotgun (WGS) entry which is preliminary data.</text>
</comment>
<evidence type="ECO:0000313" key="2">
    <source>
        <dbReference type="EMBL" id="MDR6410758.1"/>
    </source>
</evidence>
<protein>
    <recommendedName>
        <fullName evidence="4">Transposase</fullName>
    </recommendedName>
</protein>
<feature type="region of interest" description="Disordered" evidence="1">
    <location>
        <begin position="119"/>
        <end position="154"/>
    </location>
</feature>
<dbReference type="Proteomes" id="UP001264340">
    <property type="component" value="Unassembled WGS sequence"/>
</dbReference>
<reference evidence="2 3" key="1">
    <citation type="submission" date="2023-07" db="EMBL/GenBank/DDBJ databases">
        <title>Sorghum-associated microbial communities from plants grown in Nebraska, USA.</title>
        <authorList>
            <person name="Schachtman D."/>
        </authorList>
    </citation>
    <scope>NUCLEOTIDE SEQUENCE [LARGE SCALE GENOMIC DNA]</scope>
    <source>
        <strain evidence="2 3">DS1316</strain>
    </source>
</reference>
<organism evidence="2 3">
    <name type="scientific">Paraburkholderia terricola</name>
    <dbReference type="NCBI Taxonomy" id="169427"/>
    <lineage>
        <taxon>Bacteria</taxon>
        <taxon>Pseudomonadati</taxon>
        <taxon>Pseudomonadota</taxon>
        <taxon>Betaproteobacteria</taxon>
        <taxon>Burkholderiales</taxon>
        <taxon>Burkholderiaceae</taxon>
        <taxon>Paraburkholderia</taxon>
    </lineage>
</organism>
<dbReference type="EMBL" id="JAVDRP010000008">
    <property type="protein sequence ID" value="MDR6410758.1"/>
    <property type="molecule type" value="Genomic_DNA"/>
</dbReference>
<evidence type="ECO:0000256" key="1">
    <source>
        <dbReference type="SAM" id="MobiDB-lite"/>
    </source>
</evidence>
<sequence length="241" mass="27150">MNRRKKIGQIEANHNRFSSVRRRERDRVPAAPKTMHRIVSGNPVEQAMQHFPLQFPQPRLGNFDDSTSTVAFLYRLVGIVVKPRRRIVSRYTPAICKPVQLQGFHIEPRSQIAECRQLRQRDVPQPARSRSLNRRSREHTNNARTVLASPRRNKARGFSDDLRQVFGFDAVPARAKSSLDPARQSGVGGLAQYARHPLDHRGRIGRPGEHGVGDRVGDDLQGRLRHRAKEGGTAVNASCAA</sequence>
<accession>A0ABU1LVJ4</accession>
<proteinExistence type="predicted"/>
<gene>
    <name evidence="2" type="ORF">J2804_004183</name>
</gene>